<protein>
    <submittedName>
        <fullName evidence="2">Uncharacterized protein</fullName>
    </submittedName>
</protein>
<name>A0A4Z2I106_9TELE</name>
<evidence type="ECO:0000313" key="2">
    <source>
        <dbReference type="EMBL" id="TNN71779.1"/>
    </source>
</evidence>
<gene>
    <name evidence="2" type="ORF">EYF80_017950</name>
</gene>
<comment type="caution">
    <text evidence="2">The sequence shown here is derived from an EMBL/GenBank/DDBJ whole genome shotgun (WGS) entry which is preliminary data.</text>
</comment>
<evidence type="ECO:0000256" key="1">
    <source>
        <dbReference type="SAM" id="MobiDB-lite"/>
    </source>
</evidence>
<accession>A0A4Z2I106</accession>
<dbReference type="Proteomes" id="UP000314294">
    <property type="component" value="Unassembled WGS sequence"/>
</dbReference>
<organism evidence="2 3">
    <name type="scientific">Liparis tanakae</name>
    <name type="common">Tanaka's snailfish</name>
    <dbReference type="NCBI Taxonomy" id="230148"/>
    <lineage>
        <taxon>Eukaryota</taxon>
        <taxon>Metazoa</taxon>
        <taxon>Chordata</taxon>
        <taxon>Craniata</taxon>
        <taxon>Vertebrata</taxon>
        <taxon>Euteleostomi</taxon>
        <taxon>Actinopterygii</taxon>
        <taxon>Neopterygii</taxon>
        <taxon>Teleostei</taxon>
        <taxon>Neoteleostei</taxon>
        <taxon>Acanthomorphata</taxon>
        <taxon>Eupercaria</taxon>
        <taxon>Perciformes</taxon>
        <taxon>Cottioidei</taxon>
        <taxon>Cottales</taxon>
        <taxon>Liparidae</taxon>
        <taxon>Liparis</taxon>
    </lineage>
</organism>
<evidence type="ECO:0000313" key="3">
    <source>
        <dbReference type="Proteomes" id="UP000314294"/>
    </source>
</evidence>
<sequence length="245" mass="26442">MQLSLAESVLFTPKRSTRAGDSSLEYPVVEVVMIVMVVFVSGKASFQGCWLSISQLRSGSSLSRSETPLIGWEQGMAENYGPAHIGECAKAPAGETHSTCYSLGTCDCGGKERRKRGRSEKEAQEEEEEEEEEEESGWDRANVTDKPNFPPLNSARCHASLQKSQPGLISPDHLQLAFIPRSCSSSPSVCLFTYPKPGRGAKGARGLKSESAGAATGHGELELVRGMRRLVLLAICPSITLDRAP</sequence>
<feature type="region of interest" description="Disordered" evidence="1">
    <location>
        <begin position="109"/>
        <end position="155"/>
    </location>
</feature>
<keyword evidence="3" id="KW-1185">Reference proteome</keyword>
<dbReference type="EMBL" id="SRLO01000145">
    <property type="protein sequence ID" value="TNN71779.1"/>
    <property type="molecule type" value="Genomic_DNA"/>
</dbReference>
<dbReference type="AlphaFoldDB" id="A0A4Z2I106"/>
<proteinExistence type="predicted"/>
<reference evidence="2 3" key="1">
    <citation type="submission" date="2019-03" db="EMBL/GenBank/DDBJ databases">
        <title>First draft genome of Liparis tanakae, snailfish: a comprehensive survey of snailfish specific genes.</title>
        <authorList>
            <person name="Kim W."/>
            <person name="Song I."/>
            <person name="Jeong J.-H."/>
            <person name="Kim D."/>
            <person name="Kim S."/>
            <person name="Ryu S."/>
            <person name="Song J.Y."/>
            <person name="Lee S.K."/>
        </authorList>
    </citation>
    <scope>NUCLEOTIDE SEQUENCE [LARGE SCALE GENOMIC DNA]</scope>
    <source>
        <tissue evidence="2">Muscle</tissue>
    </source>
</reference>
<feature type="compositionally biased region" description="Acidic residues" evidence="1">
    <location>
        <begin position="123"/>
        <end position="136"/>
    </location>
</feature>